<sequence length="105" mass="12615">MPFKVFPSIWIFLFIQLFIFNVKLSPIDPRRRLIRQNGINIERRSDLNRVENLNKEVENYTNSPPHCTRATVTFTQGSKCRVTPYIRALDIMALWNCEWNMSYYR</sequence>
<proteinExistence type="predicted"/>
<keyword evidence="2" id="KW-1185">Reference proteome</keyword>
<keyword evidence="1" id="KW-0472">Membrane</keyword>
<dbReference type="WBParaSite" id="MhA1_Contig2206.frz3.gene1">
    <property type="protein sequence ID" value="MhA1_Contig2206.frz3.gene1"/>
    <property type="gene ID" value="MhA1_Contig2206.frz3.gene1"/>
</dbReference>
<feature type="transmembrane region" description="Helical" evidence="1">
    <location>
        <begin position="6"/>
        <end position="24"/>
    </location>
</feature>
<evidence type="ECO:0000313" key="2">
    <source>
        <dbReference type="Proteomes" id="UP000095281"/>
    </source>
</evidence>
<protein>
    <submittedName>
        <fullName evidence="3">Astacin domain-containing protein</fullName>
    </submittedName>
</protein>
<reference evidence="3" key="1">
    <citation type="submission" date="2016-11" db="UniProtKB">
        <authorList>
            <consortium name="WormBaseParasite"/>
        </authorList>
    </citation>
    <scope>IDENTIFICATION</scope>
</reference>
<keyword evidence="1" id="KW-0812">Transmembrane</keyword>
<dbReference type="AlphaFoldDB" id="A0A1I8BGG3"/>
<dbReference type="Proteomes" id="UP000095281">
    <property type="component" value="Unplaced"/>
</dbReference>
<name>A0A1I8BGG3_MELHA</name>
<accession>A0A1I8BGG3</accession>
<keyword evidence="1" id="KW-1133">Transmembrane helix</keyword>
<organism evidence="2 3">
    <name type="scientific">Meloidogyne hapla</name>
    <name type="common">Root-knot nematode worm</name>
    <dbReference type="NCBI Taxonomy" id="6305"/>
    <lineage>
        <taxon>Eukaryota</taxon>
        <taxon>Metazoa</taxon>
        <taxon>Ecdysozoa</taxon>
        <taxon>Nematoda</taxon>
        <taxon>Chromadorea</taxon>
        <taxon>Rhabditida</taxon>
        <taxon>Tylenchina</taxon>
        <taxon>Tylenchomorpha</taxon>
        <taxon>Tylenchoidea</taxon>
        <taxon>Meloidogynidae</taxon>
        <taxon>Meloidogyninae</taxon>
        <taxon>Meloidogyne</taxon>
    </lineage>
</organism>
<evidence type="ECO:0000256" key="1">
    <source>
        <dbReference type="SAM" id="Phobius"/>
    </source>
</evidence>
<evidence type="ECO:0000313" key="3">
    <source>
        <dbReference type="WBParaSite" id="MhA1_Contig2206.frz3.gene1"/>
    </source>
</evidence>